<dbReference type="Gene3D" id="1.20.1280.170">
    <property type="entry name" value="Exocyst complex component Exo70"/>
    <property type="match status" value="2"/>
</dbReference>
<evidence type="ECO:0000256" key="4">
    <source>
        <dbReference type="RuleBase" id="RU365026"/>
    </source>
</evidence>
<evidence type="ECO:0000256" key="2">
    <source>
        <dbReference type="ARBA" id="ARBA00022448"/>
    </source>
</evidence>
<evidence type="ECO:0000313" key="5">
    <source>
        <dbReference type="EMBL" id="RRT82983.1"/>
    </source>
</evidence>
<dbReference type="InterPro" id="IPR004140">
    <property type="entry name" value="Exo70"/>
</dbReference>
<accession>A0A444DCK3</accession>
<dbReference type="Proteomes" id="UP000287651">
    <property type="component" value="Unassembled WGS sequence"/>
</dbReference>
<dbReference type="InterPro" id="IPR016159">
    <property type="entry name" value="Cullin_repeat-like_dom_sf"/>
</dbReference>
<name>A0A444DCK3_ENSVE</name>
<keyword evidence="4" id="KW-0653">Protein transport</keyword>
<evidence type="ECO:0000313" key="6">
    <source>
        <dbReference type="Proteomes" id="UP000287651"/>
    </source>
</evidence>
<gene>
    <name evidence="5" type="ORF">B296_00018831</name>
</gene>
<dbReference type="GO" id="GO:0000145">
    <property type="term" value="C:exocyst"/>
    <property type="evidence" value="ECO:0007669"/>
    <property type="project" value="InterPro"/>
</dbReference>
<dbReference type="PANTHER" id="PTHR12542:SF41">
    <property type="entry name" value="EXOCYST COMPLEX COMPONENT 7"/>
    <property type="match status" value="1"/>
</dbReference>
<comment type="similarity">
    <text evidence="1 4">Belongs to the EXO70 family.</text>
</comment>
<dbReference type="Pfam" id="PF03081">
    <property type="entry name" value="Exo70_C"/>
    <property type="match status" value="1"/>
</dbReference>
<dbReference type="GO" id="GO:0006887">
    <property type="term" value="P:exocytosis"/>
    <property type="evidence" value="ECO:0007669"/>
    <property type="project" value="UniProtKB-KW"/>
</dbReference>
<comment type="caution">
    <text evidence="5">The sequence shown here is derived from an EMBL/GenBank/DDBJ whole genome shotgun (WGS) entry which is preliminary data.</text>
</comment>
<dbReference type="InterPro" id="IPR046364">
    <property type="entry name" value="Exo70_C"/>
</dbReference>
<dbReference type="SUPFAM" id="SSF74788">
    <property type="entry name" value="Cullin repeat-like"/>
    <property type="match status" value="2"/>
</dbReference>
<dbReference type="GO" id="GO:0005546">
    <property type="term" value="F:phosphatidylinositol-4,5-bisphosphate binding"/>
    <property type="evidence" value="ECO:0007669"/>
    <property type="project" value="InterPro"/>
</dbReference>
<organism evidence="5 6">
    <name type="scientific">Ensete ventricosum</name>
    <name type="common">Abyssinian banana</name>
    <name type="synonym">Musa ensete</name>
    <dbReference type="NCBI Taxonomy" id="4639"/>
    <lineage>
        <taxon>Eukaryota</taxon>
        <taxon>Viridiplantae</taxon>
        <taxon>Streptophyta</taxon>
        <taxon>Embryophyta</taxon>
        <taxon>Tracheophyta</taxon>
        <taxon>Spermatophyta</taxon>
        <taxon>Magnoliopsida</taxon>
        <taxon>Liliopsida</taxon>
        <taxon>Zingiberales</taxon>
        <taxon>Musaceae</taxon>
        <taxon>Ensete</taxon>
    </lineage>
</organism>
<sequence length="76" mass="9015">MQALQSNLDNKSKQYKDPALTYLFLMNNIHYMVRSLSRPLVENGKNPLKYIRYTPEDLERMLSEFFEGKSMGEPKR</sequence>
<proteinExistence type="inferred from homology"/>
<keyword evidence="3 4" id="KW-0268">Exocytosis</keyword>
<comment type="function">
    <text evidence="4">Component of the exocyst complex.</text>
</comment>
<evidence type="ECO:0000256" key="1">
    <source>
        <dbReference type="ARBA" id="ARBA00006756"/>
    </source>
</evidence>
<dbReference type="AlphaFoldDB" id="A0A444DCK3"/>
<keyword evidence="2 4" id="KW-0813">Transport</keyword>
<reference evidence="5 6" key="1">
    <citation type="journal article" date="2014" name="Agronomy (Basel)">
        <title>A Draft Genome Sequence for Ensete ventricosum, the Drought-Tolerant Tree Against Hunger.</title>
        <authorList>
            <person name="Harrison J."/>
            <person name="Moore K.A."/>
            <person name="Paszkiewicz K."/>
            <person name="Jones T."/>
            <person name="Grant M."/>
            <person name="Ambacheew D."/>
            <person name="Muzemil S."/>
            <person name="Studholme D.J."/>
        </authorList>
    </citation>
    <scope>NUCLEOTIDE SEQUENCE [LARGE SCALE GENOMIC DNA]</scope>
</reference>
<dbReference type="PANTHER" id="PTHR12542">
    <property type="entry name" value="EXOCYST COMPLEX PROTEIN EXO70"/>
    <property type="match status" value="1"/>
</dbReference>
<dbReference type="EMBL" id="AMZH03000585">
    <property type="protein sequence ID" value="RRT82983.1"/>
    <property type="molecule type" value="Genomic_DNA"/>
</dbReference>
<protein>
    <recommendedName>
        <fullName evidence="4">Exocyst subunit Exo70 family protein</fullName>
    </recommendedName>
</protein>
<evidence type="ECO:0000256" key="3">
    <source>
        <dbReference type="ARBA" id="ARBA00022483"/>
    </source>
</evidence>
<dbReference type="GO" id="GO:0015031">
    <property type="term" value="P:protein transport"/>
    <property type="evidence" value="ECO:0007669"/>
    <property type="project" value="UniProtKB-KW"/>
</dbReference>